<dbReference type="Gene3D" id="1.25.10.10">
    <property type="entry name" value="Leucine-rich Repeat Variant"/>
    <property type="match status" value="1"/>
</dbReference>
<feature type="region of interest" description="Disordered" evidence="1">
    <location>
        <begin position="1"/>
        <end position="49"/>
    </location>
</feature>
<feature type="domain" description="SCD" evidence="2">
    <location>
        <begin position="262"/>
        <end position="347"/>
    </location>
</feature>
<accession>A0AAV7F9Q8</accession>
<dbReference type="Proteomes" id="UP000825729">
    <property type="component" value="Unassembled WGS sequence"/>
</dbReference>
<name>A0AAV7F9Q8_ARIFI</name>
<proteinExistence type="predicted"/>
<protein>
    <recommendedName>
        <fullName evidence="2">SCD domain-containing protein</fullName>
    </recommendedName>
</protein>
<feature type="compositionally biased region" description="Basic and acidic residues" evidence="1">
    <location>
        <begin position="22"/>
        <end position="35"/>
    </location>
</feature>
<dbReference type="InterPro" id="IPR016024">
    <property type="entry name" value="ARM-type_fold"/>
</dbReference>
<dbReference type="Pfam" id="PF08514">
    <property type="entry name" value="STAG"/>
    <property type="match status" value="1"/>
</dbReference>
<dbReference type="InterPro" id="IPR020839">
    <property type="entry name" value="SCD"/>
</dbReference>
<organism evidence="3 4">
    <name type="scientific">Aristolochia fimbriata</name>
    <name type="common">White veined hardy Dutchman's pipe vine</name>
    <dbReference type="NCBI Taxonomy" id="158543"/>
    <lineage>
        <taxon>Eukaryota</taxon>
        <taxon>Viridiplantae</taxon>
        <taxon>Streptophyta</taxon>
        <taxon>Embryophyta</taxon>
        <taxon>Tracheophyta</taxon>
        <taxon>Spermatophyta</taxon>
        <taxon>Magnoliopsida</taxon>
        <taxon>Magnoliidae</taxon>
        <taxon>Piperales</taxon>
        <taxon>Aristolochiaceae</taxon>
        <taxon>Aristolochia</taxon>
    </lineage>
</organism>
<dbReference type="PANTHER" id="PTHR11199">
    <property type="entry name" value="STROMAL ANTIGEN"/>
    <property type="match status" value="1"/>
</dbReference>
<dbReference type="GO" id="GO:0008278">
    <property type="term" value="C:cohesin complex"/>
    <property type="evidence" value="ECO:0007669"/>
    <property type="project" value="TreeGrafter"/>
</dbReference>
<dbReference type="PROSITE" id="PS51425">
    <property type="entry name" value="SCD"/>
    <property type="match status" value="1"/>
</dbReference>
<dbReference type="AlphaFoldDB" id="A0AAV7F9Q8"/>
<dbReference type="GO" id="GO:0003682">
    <property type="term" value="F:chromatin binding"/>
    <property type="evidence" value="ECO:0007669"/>
    <property type="project" value="TreeGrafter"/>
</dbReference>
<evidence type="ECO:0000256" key="1">
    <source>
        <dbReference type="SAM" id="MobiDB-lite"/>
    </source>
</evidence>
<feature type="compositionally biased region" description="Basic residues" evidence="1">
    <location>
        <begin position="12"/>
        <end position="21"/>
    </location>
</feature>
<dbReference type="SUPFAM" id="SSF48371">
    <property type="entry name" value="ARM repeat"/>
    <property type="match status" value="1"/>
</dbReference>
<dbReference type="InterPro" id="IPR013721">
    <property type="entry name" value="STAG"/>
</dbReference>
<dbReference type="EMBL" id="JAINDJ010000002">
    <property type="protein sequence ID" value="KAG9457521.1"/>
    <property type="molecule type" value="Genomic_DNA"/>
</dbReference>
<dbReference type="GO" id="GO:0007062">
    <property type="term" value="P:sister chromatid cohesion"/>
    <property type="evidence" value="ECO:0007669"/>
    <property type="project" value="UniProtKB-ARBA"/>
</dbReference>
<sequence>MDSTPVASISLRRSKRRKGRPRASEARSDDIEKGERRPRKRIKAATSSRRTTEQSLFEFIKGNRKLIPNAVKAWVERYENNSKSATVELLTTLFESCGAKYQLDEASLDEISVDDVVLALVGLAKNGKVDDMCTSNSKEHKNFKENLSSFWNNLVIECQNGPLFDQILFVKCMDYVVALSCAPPRVYRVVGSIVAHQLVISFITVAKALAGQSKTTERQLIAEKKKRHDGPRLESLSGRLSATRGKIAAAEEMMCDIYSRLFKVRYRDIYEAIRQMNIKALGVCIVSYSSLFLQDECLNYLGWMLNDKVASVRKTSIHALQNLYEVDDIVPSLRNFTGKFCDRMVQLADDCNVHVAVSAIGLLKQLLRLKLLGEDKVIPLYKLLIDKSPLIRRAIGKLACEHLIALKFASSQSGSKGEDDEGVRDVGKPEM</sequence>
<evidence type="ECO:0000313" key="4">
    <source>
        <dbReference type="Proteomes" id="UP000825729"/>
    </source>
</evidence>
<dbReference type="InterPro" id="IPR011989">
    <property type="entry name" value="ARM-like"/>
</dbReference>
<keyword evidence="4" id="KW-1185">Reference proteome</keyword>
<evidence type="ECO:0000313" key="3">
    <source>
        <dbReference type="EMBL" id="KAG9457521.1"/>
    </source>
</evidence>
<feature type="region of interest" description="Disordered" evidence="1">
    <location>
        <begin position="412"/>
        <end position="431"/>
    </location>
</feature>
<dbReference type="GO" id="GO:0005634">
    <property type="term" value="C:nucleus"/>
    <property type="evidence" value="ECO:0007669"/>
    <property type="project" value="TreeGrafter"/>
</dbReference>
<dbReference type="PANTHER" id="PTHR11199:SF0">
    <property type="entry name" value="LD34181P-RELATED"/>
    <property type="match status" value="1"/>
</dbReference>
<dbReference type="GO" id="GO:0000785">
    <property type="term" value="C:chromatin"/>
    <property type="evidence" value="ECO:0007669"/>
    <property type="project" value="TreeGrafter"/>
</dbReference>
<comment type="caution">
    <text evidence="3">The sequence shown here is derived from an EMBL/GenBank/DDBJ whole genome shotgun (WGS) entry which is preliminary data.</text>
</comment>
<dbReference type="Pfam" id="PF21581">
    <property type="entry name" value="SCD"/>
    <property type="match status" value="1"/>
</dbReference>
<gene>
    <name evidence="3" type="ORF">H6P81_002029</name>
</gene>
<dbReference type="InterPro" id="IPR039662">
    <property type="entry name" value="Cohesin_Scc3/SA"/>
</dbReference>
<reference evidence="3 4" key="1">
    <citation type="submission" date="2021-07" db="EMBL/GenBank/DDBJ databases">
        <title>The Aristolochia fimbriata genome: insights into angiosperm evolution, floral development and chemical biosynthesis.</title>
        <authorList>
            <person name="Jiao Y."/>
        </authorList>
    </citation>
    <scope>NUCLEOTIDE SEQUENCE [LARGE SCALE GENOMIC DNA]</scope>
    <source>
        <strain evidence="3">IBCAS-2021</strain>
        <tissue evidence="3">Leaf</tissue>
    </source>
</reference>
<evidence type="ECO:0000259" key="2">
    <source>
        <dbReference type="PROSITE" id="PS51425"/>
    </source>
</evidence>